<dbReference type="GO" id="GO:0003712">
    <property type="term" value="F:transcription coregulator activity"/>
    <property type="evidence" value="ECO:0007669"/>
    <property type="project" value="InterPro"/>
</dbReference>
<keyword evidence="4 8" id="KW-0805">Transcription regulation</keyword>
<dbReference type="AlphaFoldDB" id="D8PQ20"/>
<organism evidence="10">
    <name type="scientific">Schizophyllum commune (strain H4-8 / FGSC 9210)</name>
    <name type="common">Split gill fungus</name>
    <dbReference type="NCBI Taxonomy" id="578458"/>
    <lineage>
        <taxon>Eukaryota</taxon>
        <taxon>Fungi</taxon>
        <taxon>Dikarya</taxon>
        <taxon>Basidiomycota</taxon>
        <taxon>Agaricomycotina</taxon>
        <taxon>Agaricomycetes</taxon>
        <taxon>Agaricomycetidae</taxon>
        <taxon>Agaricales</taxon>
        <taxon>Schizophyllaceae</taxon>
        <taxon>Schizophyllum</taxon>
    </lineage>
</organism>
<protein>
    <recommendedName>
        <fullName evidence="3 8">Mediator of RNA polymerase II transcription subunit 17</fullName>
    </recommendedName>
    <alternativeName>
        <fullName evidence="7 8">Mediator complex subunit 17</fullName>
    </alternativeName>
</protein>
<keyword evidence="8" id="KW-0010">Activator</keyword>
<evidence type="ECO:0000313" key="10">
    <source>
        <dbReference type="Proteomes" id="UP000007431"/>
    </source>
</evidence>
<dbReference type="eggNOG" id="ENOG502S63G">
    <property type="taxonomic scope" value="Eukaryota"/>
</dbReference>
<dbReference type="EMBL" id="GL377302">
    <property type="protein sequence ID" value="EFJ03036.1"/>
    <property type="molecule type" value="Genomic_DNA"/>
</dbReference>
<dbReference type="GeneID" id="9587841"/>
<evidence type="ECO:0000256" key="8">
    <source>
        <dbReference type="RuleBase" id="RU364140"/>
    </source>
</evidence>
<dbReference type="InterPro" id="IPR019313">
    <property type="entry name" value="Mediator_Med17"/>
</dbReference>
<evidence type="ECO:0000313" key="9">
    <source>
        <dbReference type="EMBL" id="EFJ03036.1"/>
    </source>
</evidence>
<dbReference type="OrthoDB" id="10251234at2759"/>
<dbReference type="RefSeq" id="XP_003037938.1">
    <property type="nucleotide sequence ID" value="XM_003037892.1"/>
</dbReference>
<keyword evidence="5 8" id="KW-0804">Transcription</keyword>
<reference evidence="9 10" key="1">
    <citation type="journal article" date="2010" name="Nat. Biotechnol.">
        <title>Genome sequence of the model mushroom Schizophyllum commune.</title>
        <authorList>
            <person name="Ohm R.A."/>
            <person name="de Jong J.F."/>
            <person name="Lugones L.G."/>
            <person name="Aerts A."/>
            <person name="Kothe E."/>
            <person name="Stajich J.E."/>
            <person name="de Vries R.P."/>
            <person name="Record E."/>
            <person name="Levasseur A."/>
            <person name="Baker S.E."/>
            <person name="Bartholomew K.A."/>
            <person name="Coutinho P.M."/>
            <person name="Erdmann S."/>
            <person name="Fowler T.J."/>
            <person name="Gathman A.C."/>
            <person name="Lombard V."/>
            <person name="Henrissat B."/>
            <person name="Knabe N."/>
            <person name="Kuees U."/>
            <person name="Lilly W.W."/>
            <person name="Lindquist E."/>
            <person name="Lucas S."/>
            <person name="Magnuson J.K."/>
            <person name="Piumi F."/>
            <person name="Raudaskoski M."/>
            <person name="Salamov A."/>
            <person name="Schmutz J."/>
            <person name="Schwarze F.W.M.R."/>
            <person name="vanKuyk P.A."/>
            <person name="Horton J.S."/>
            <person name="Grigoriev I.V."/>
            <person name="Woesten H.A.B."/>
        </authorList>
    </citation>
    <scope>NUCLEOTIDE SEQUENCE [LARGE SCALE GENOMIC DNA]</scope>
    <source>
        <strain evidence="10">H4-8 / FGSC 9210</strain>
    </source>
</reference>
<dbReference type="KEGG" id="scm:SCHCO_02501079"/>
<comment type="similarity">
    <text evidence="2 8">Belongs to the Mediator complex subunit 17 family.</text>
</comment>
<accession>D8PQ20</accession>
<evidence type="ECO:0000256" key="7">
    <source>
        <dbReference type="ARBA" id="ARBA00032014"/>
    </source>
</evidence>
<dbReference type="Proteomes" id="UP000007431">
    <property type="component" value="Unassembled WGS sequence"/>
</dbReference>
<proteinExistence type="inferred from homology"/>
<dbReference type="PANTHER" id="PTHR13114:SF7">
    <property type="entry name" value="MEDIATOR OF RNA POLYMERASE II TRANSCRIPTION SUBUNIT 17"/>
    <property type="match status" value="1"/>
</dbReference>
<keyword evidence="6 8" id="KW-0539">Nucleus</keyword>
<evidence type="ECO:0000256" key="3">
    <source>
        <dbReference type="ARBA" id="ARBA00019610"/>
    </source>
</evidence>
<keyword evidence="10" id="KW-1185">Reference proteome</keyword>
<dbReference type="OMA" id="HENTEIQ"/>
<dbReference type="GO" id="GO:0016592">
    <property type="term" value="C:mediator complex"/>
    <property type="evidence" value="ECO:0007669"/>
    <property type="project" value="InterPro"/>
</dbReference>
<dbReference type="VEuPathDB" id="FungiDB:SCHCODRAFT_02501079"/>
<comment type="subunit">
    <text evidence="8">Component of the Mediator complex.</text>
</comment>
<evidence type="ECO:0000256" key="4">
    <source>
        <dbReference type="ARBA" id="ARBA00023015"/>
    </source>
</evidence>
<dbReference type="STRING" id="578458.D8PQ20"/>
<sequence>MPYDDLVKLRQQIMPDLAIAMGEMSQARDLIALLLASHPAPTSSIPNDILPQLGQRPPIPAQNAPELPKDVLTSTIVTKPPPIPSVQAFNAQLALGSKDEALRKASKLFKDAAEDMERSRIKEEKYFLNALKIRRENWGMVPAPLPLWMAQAKGSEKTAMDLLVCFGLEESPPAFRRQSIATMGSFEADTDPLNFPHRQRTRLRVTLTTTLPSGARVQSQNTITHAPVDAPALHAQEEASTLHGLIQQAQHEMVDREMFSVLVREAGHLPTAAAHVREKFIVIEAAQGVSLRFDMVDNETLLSNALATAPTPTSPTDAGKCDLIYAALQALLLRQHAINKKRRLSPPGALCIDPANPASTSSSSTQPFLPGTPYLQHAPPILQPIIDLIQYAVFCDRIRGEMDRMARAVRAVGIPCGLRFDRVGELGVELTKMLGEEQVINRPVGGEGVLVVDNRHSIRFTFHSPSTLVAHLAQAQVSIATLPQARLNSTSLTLP</sequence>
<evidence type="ECO:0000256" key="2">
    <source>
        <dbReference type="ARBA" id="ARBA00005635"/>
    </source>
</evidence>
<dbReference type="PANTHER" id="PTHR13114">
    <property type="entry name" value="MEDIATOR OF RNA POLYMERASE II TRANSCRIPTION SUBUNIT 17"/>
    <property type="match status" value="1"/>
</dbReference>
<evidence type="ECO:0000256" key="1">
    <source>
        <dbReference type="ARBA" id="ARBA00004123"/>
    </source>
</evidence>
<dbReference type="GO" id="GO:0006357">
    <property type="term" value="P:regulation of transcription by RNA polymerase II"/>
    <property type="evidence" value="ECO:0007669"/>
    <property type="project" value="InterPro"/>
</dbReference>
<name>D8PQ20_SCHCM</name>
<dbReference type="HOGENOM" id="CLU_011785_0_0_1"/>
<gene>
    <name evidence="8" type="primary">MED17</name>
    <name evidence="9" type="ORF">SCHCODRAFT_230551</name>
</gene>
<dbReference type="GO" id="GO:0070847">
    <property type="term" value="C:core mediator complex"/>
    <property type="evidence" value="ECO:0007669"/>
    <property type="project" value="TreeGrafter"/>
</dbReference>
<evidence type="ECO:0000256" key="6">
    <source>
        <dbReference type="ARBA" id="ARBA00023242"/>
    </source>
</evidence>
<comment type="subcellular location">
    <subcellularLocation>
        <location evidence="1 8">Nucleus</location>
    </subcellularLocation>
</comment>
<dbReference type="InParanoid" id="D8PQ20"/>
<comment type="function">
    <text evidence="8">Component of the Mediator complex, a coactivator involved in the regulated transcription of nearly all RNA polymerase II-dependent genes. Mediator functions as a bridge to convey information from gene-specific regulatory proteins to the basal RNA polymerase II transcription machinery. Mediator is recruited to promoters by direct interactions with regulatory proteins and serves as a scaffold for the assembly of a functional preinitiation complex with RNA polymerase II and the general transcription factors.</text>
</comment>
<dbReference type="Pfam" id="PF10156">
    <property type="entry name" value="Med17"/>
    <property type="match status" value="1"/>
</dbReference>
<evidence type="ECO:0000256" key="5">
    <source>
        <dbReference type="ARBA" id="ARBA00023163"/>
    </source>
</evidence>